<reference evidence="13" key="1">
    <citation type="journal article" date="2019" name="Int. J. Syst. Evol. Microbiol.">
        <title>The Global Catalogue of Microorganisms (GCM) 10K type strain sequencing project: providing services to taxonomists for standard genome sequencing and annotation.</title>
        <authorList>
            <consortium name="The Broad Institute Genomics Platform"/>
            <consortium name="The Broad Institute Genome Sequencing Center for Infectious Disease"/>
            <person name="Wu L."/>
            <person name="Ma J."/>
        </authorList>
    </citation>
    <scope>NUCLEOTIDE SEQUENCE [LARGE SCALE GENOMIC DNA]</scope>
    <source>
        <strain evidence="13">JCM 18326</strain>
    </source>
</reference>
<dbReference type="GO" id="GO:0016740">
    <property type="term" value="F:transferase activity"/>
    <property type="evidence" value="ECO:0007669"/>
    <property type="project" value="UniProtKB-KW"/>
</dbReference>
<dbReference type="PIRSF" id="PIRSF006268">
    <property type="entry name" value="ApbE"/>
    <property type="match status" value="1"/>
</dbReference>
<dbReference type="PANTHER" id="PTHR30040">
    <property type="entry name" value="THIAMINE BIOSYNTHESIS LIPOPROTEIN APBE"/>
    <property type="match status" value="1"/>
</dbReference>
<evidence type="ECO:0000256" key="1">
    <source>
        <dbReference type="ARBA" id="ARBA00001946"/>
    </source>
</evidence>
<evidence type="ECO:0000256" key="5">
    <source>
        <dbReference type="ARBA" id="ARBA00022679"/>
    </source>
</evidence>
<keyword evidence="7 11" id="KW-0274">FAD</keyword>
<organism evidence="12 13">
    <name type="scientific">Algivirga pacifica</name>
    <dbReference type="NCBI Taxonomy" id="1162670"/>
    <lineage>
        <taxon>Bacteria</taxon>
        <taxon>Pseudomonadati</taxon>
        <taxon>Bacteroidota</taxon>
        <taxon>Cytophagia</taxon>
        <taxon>Cytophagales</taxon>
        <taxon>Flammeovirgaceae</taxon>
        <taxon>Algivirga</taxon>
    </lineage>
</organism>
<evidence type="ECO:0000256" key="2">
    <source>
        <dbReference type="ARBA" id="ARBA00011955"/>
    </source>
</evidence>
<name>A0ABP9D5R2_9BACT</name>
<keyword evidence="6 11" id="KW-0479">Metal-binding</keyword>
<dbReference type="InterPro" id="IPR024932">
    <property type="entry name" value="ApbE"/>
</dbReference>
<dbReference type="Gene3D" id="3.10.520.10">
    <property type="entry name" value="ApbE-like domains"/>
    <property type="match status" value="1"/>
</dbReference>
<sequence length="324" mass="36135">MGTVWLYRQYYGEKAIHFYIEGQTMGTTYHIKYIDQESRKLKEDIDELLKTFNQSMSTYIPTSEISRFNKGGNLSYELPYFYPVLEKSAEVYKVTDGAFDPTVMPLVQAWGFGPARRDSLATQKVDSLLDVVGFDYIEYNEQSVKAAKPNVQLDFSAIAKGYGADVVADYLKGLGITNYMVEIGGEVVCKGVNENKQPWRIGIDNPLYNEKGGERASAIVALDDKAIATSGNYRNFYIKDGKKYAHTIDPRTGYPVRHSLLSASVFAKDCMTADAYATSFMVLGVDTAIKIADENPEIEVLLIYADGDSLSVHISEGIKPFITL</sequence>
<evidence type="ECO:0000256" key="3">
    <source>
        <dbReference type="ARBA" id="ARBA00016337"/>
    </source>
</evidence>
<keyword evidence="13" id="KW-1185">Reference proteome</keyword>
<keyword evidence="8 11" id="KW-0460">Magnesium</keyword>
<comment type="cofactor">
    <cofactor evidence="1">
        <name>Mg(2+)</name>
        <dbReference type="ChEBI" id="CHEBI:18420"/>
    </cofactor>
</comment>
<keyword evidence="5 11" id="KW-0808">Transferase</keyword>
<dbReference type="SUPFAM" id="SSF143631">
    <property type="entry name" value="ApbE-like"/>
    <property type="match status" value="1"/>
</dbReference>
<dbReference type="Pfam" id="PF02424">
    <property type="entry name" value="ApbE"/>
    <property type="match status" value="1"/>
</dbReference>
<dbReference type="Proteomes" id="UP001500298">
    <property type="component" value="Unassembled WGS sequence"/>
</dbReference>
<comment type="similarity">
    <text evidence="11">Belongs to the ApbE family.</text>
</comment>
<evidence type="ECO:0000256" key="11">
    <source>
        <dbReference type="PIRNR" id="PIRNR006268"/>
    </source>
</evidence>
<dbReference type="EMBL" id="BAABJX010000024">
    <property type="protein sequence ID" value="GAA4831119.1"/>
    <property type="molecule type" value="Genomic_DNA"/>
</dbReference>
<keyword evidence="4 11" id="KW-0285">Flavoprotein</keyword>
<dbReference type="EC" id="2.7.1.180" evidence="2 11"/>
<accession>A0ABP9D5R2</accession>
<evidence type="ECO:0000256" key="4">
    <source>
        <dbReference type="ARBA" id="ARBA00022630"/>
    </source>
</evidence>
<evidence type="ECO:0000313" key="13">
    <source>
        <dbReference type="Proteomes" id="UP001500298"/>
    </source>
</evidence>
<evidence type="ECO:0000256" key="10">
    <source>
        <dbReference type="ARBA" id="ARBA00048540"/>
    </source>
</evidence>
<dbReference type="PANTHER" id="PTHR30040:SF2">
    <property type="entry name" value="FAD:PROTEIN FMN TRANSFERASE"/>
    <property type="match status" value="1"/>
</dbReference>
<evidence type="ECO:0000256" key="6">
    <source>
        <dbReference type="ARBA" id="ARBA00022723"/>
    </source>
</evidence>
<comment type="catalytic activity">
    <reaction evidence="10 11">
        <text>L-threonyl-[protein] + FAD = FMN-L-threonyl-[protein] + AMP + H(+)</text>
        <dbReference type="Rhea" id="RHEA:36847"/>
        <dbReference type="Rhea" id="RHEA-COMP:11060"/>
        <dbReference type="Rhea" id="RHEA-COMP:11061"/>
        <dbReference type="ChEBI" id="CHEBI:15378"/>
        <dbReference type="ChEBI" id="CHEBI:30013"/>
        <dbReference type="ChEBI" id="CHEBI:57692"/>
        <dbReference type="ChEBI" id="CHEBI:74257"/>
        <dbReference type="ChEBI" id="CHEBI:456215"/>
        <dbReference type="EC" id="2.7.1.180"/>
    </reaction>
</comment>
<proteinExistence type="inferred from homology"/>
<evidence type="ECO:0000256" key="9">
    <source>
        <dbReference type="ARBA" id="ARBA00031306"/>
    </source>
</evidence>
<dbReference type="InterPro" id="IPR003374">
    <property type="entry name" value="ApbE-like_sf"/>
</dbReference>
<gene>
    <name evidence="12" type="ORF">GCM10023331_15440</name>
</gene>
<protein>
    <recommendedName>
        <fullName evidence="3 11">FAD:protein FMN transferase</fullName>
        <ecNumber evidence="2 11">2.7.1.180</ecNumber>
    </recommendedName>
    <alternativeName>
        <fullName evidence="9 11">Flavin transferase</fullName>
    </alternativeName>
</protein>
<evidence type="ECO:0000313" key="12">
    <source>
        <dbReference type="EMBL" id="GAA4831119.1"/>
    </source>
</evidence>
<evidence type="ECO:0000256" key="8">
    <source>
        <dbReference type="ARBA" id="ARBA00022842"/>
    </source>
</evidence>
<evidence type="ECO:0000256" key="7">
    <source>
        <dbReference type="ARBA" id="ARBA00022827"/>
    </source>
</evidence>
<comment type="caution">
    <text evidence="12">The sequence shown here is derived from an EMBL/GenBank/DDBJ whole genome shotgun (WGS) entry which is preliminary data.</text>
</comment>